<dbReference type="Pfam" id="PF12937">
    <property type="entry name" value="F-box-like"/>
    <property type="match status" value="1"/>
</dbReference>
<accession>A0ABQ7GZX2</accession>
<keyword evidence="4" id="KW-1185">Reference proteome</keyword>
<dbReference type="EMBL" id="MU069523">
    <property type="protein sequence ID" value="KAF5840122.1"/>
    <property type="molecule type" value="Genomic_DNA"/>
</dbReference>
<evidence type="ECO:0000259" key="2">
    <source>
        <dbReference type="Pfam" id="PF12937"/>
    </source>
</evidence>
<feature type="domain" description="F-box" evidence="2">
    <location>
        <begin position="34"/>
        <end position="62"/>
    </location>
</feature>
<dbReference type="InterPro" id="IPR001810">
    <property type="entry name" value="F-box_dom"/>
</dbReference>
<proteinExistence type="predicted"/>
<dbReference type="SUPFAM" id="SSF81383">
    <property type="entry name" value="F-box domain"/>
    <property type="match status" value="1"/>
</dbReference>
<feature type="compositionally biased region" description="Low complexity" evidence="1">
    <location>
        <begin position="260"/>
        <end position="271"/>
    </location>
</feature>
<dbReference type="Gene3D" id="1.20.1280.50">
    <property type="match status" value="1"/>
</dbReference>
<gene>
    <name evidence="3" type="ORF">DUNSADRAFT_17723</name>
</gene>
<evidence type="ECO:0000256" key="1">
    <source>
        <dbReference type="SAM" id="MobiDB-lite"/>
    </source>
</evidence>
<comment type="caution">
    <text evidence="3">The sequence shown here is derived from an EMBL/GenBank/DDBJ whole genome shotgun (WGS) entry which is preliminary data.</text>
</comment>
<evidence type="ECO:0000313" key="3">
    <source>
        <dbReference type="EMBL" id="KAF5840122.1"/>
    </source>
</evidence>
<feature type="region of interest" description="Disordered" evidence="1">
    <location>
        <begin position="259"/>
        <end position="278"/>
    </location>
</feature>
<protein>
    <recommendedName>
        <fullName evidence="2">F-box domain-containing protein</fullName>
    </recommendedName>
</protein>
<dbReference type="InterPro" id="IPR036047">
    <property type="entry name" value="F-box-like_dom_sf"/>
</dbReference>
<evidence type="ECO:0000313" key="4">
    <source>
        <dbReference type="Proteomes" id="UP000815325"/>
    </source>
</evidence>
<organism evidence="3 4">
    <name type="scientific">Dunaliella salina</name>
    <name type="common">Green alga</name>
    <name type="synonym">Protococcus salinus</name>
    <dbReference type="NCBI Taxonomy" id="3046"/>
    <lineage>
        <taxon>Eukaryota</taxon>
        <taxon>Viridiplantae</taxon>
        <taxon>Chlorophyta</taxon>
        <taxon>core chlorophytes</taxon>
        <taxon>Chlorophyceae</taxon>
        <taxon>CS clade</taxon>
        <taxon>Chlamydomonadales</taxon>
        <taxon>Dunaliellaceae</taxon>
        <taxon>Dunaliella</taxon>
    </lineage>
</organism>
<dbReference type="Proteomes" id="UP000815325">
    <property type="component" value="Unassembled WGS sequence"/>
</dbReference>
<name>A0ABQ7GZX2_DUNSA</name>
<sequence>MLSQLSINDKGETAPMERLDADARMQVCLSLPESLEDLLNLSLVSKAWRTSCTDSFLWRGLVRKRFGSTSSDNGAFLPGKHDSPGWTWVAGLVPRLADADAQGIESQKPDQLDTLKQAAAEQGAVAFTTSGSFYTLQDLPACKDWAVSRSAGAGTFVASGASEAAQWMLPVFPGWRVYVCADSPASAETSRTSQLRDPSKFSSLQLIAANSDCEAFKADGSMIPKLEPKRRDWTVTPGWSALYVREDTAAACGLPPPLEHPALPQQQQQLPTTGASNTGASVPTVAHAAMDWRMLYILLSKPSRSAAREMSVAWLNGNYLRREASDGRSAEVVRLNTVWWLCLTARWQGEAQVSFSLHYEERQTEGW</sequence>
<reference evidence="3" key="1">
    <citation type="submission" date="2017-08" db="EMBL/GenBank/DDBJ databases">
        <authorList>
            <person name="Polle J.E."/>
            <person name="Barry K."/>
            <person name="Cushman J."/>
            <person name="Schmutz J."/>
            <person name="Tran D."/>
            <person name="Hathwaick L.T."/>
            <person name="Yim W.C."/>
            <person name="Jenkins J."/>
            <person name="Mckie-Krisberg Z.M."/>
            <person name="Prochnik S."/>
            <person name="Lindquist E."/>
            <person name="Dockter R.B."/>
            <person name="Adam C."/>
            <person name="Molina H."/>
            <person name="Bunkerborg J."/>
            <person name="Jin E."/>
            <person name="Buchheim M."/>
            <person name="Magnuson J."/>
        </authorList>
    </citation>
    <scope>NUCLEOTIDE SEQUENCE</scope>
    <source>
        <strain evidence="3">CCAP 19/18</strain>
    </source>
</reference>